<evidence type="ECO:0000313" key="1">
    <source>
        <dbReference type="EMBL" id="ORW18063.1"/>
    </source>
</evidence>
<sequence>MSTLSAAHAHPLLVPHLKQVEIVVVDTVRAMIHRTALPERTHYLPPRSHLLEDAAMAREMRHL</sequence>
<protein>
    <submittedName>
        <fullName evidence="1">Uncharacterized protein</fullName>
    </submittedName>
</protein>
<dbReference type="EMBL" id="LQPI01000060">
    <property type="protein sequence ID" value="ORW18063.1"/>
    <property type="molecule type" value="Genomic_DNA"/>
</dbReference>
<gene>
    <name evidence="1" type="ORF">AWC18_16625</name>
</gene>
<accession>A0A1X1Z3V4</accession>
<dbReference type="RefSeq" id="WP_064999523.1">
    <property type="nucleotide sequence ID" value="NZ_LQPI01000060.1"/>
</dbReference>
<organism evidence="1 2">
    <name type="scientific">Mycolicibacter nonchromogenicus</name>
    <name type="common">Mycobacterium nonchromogenicum</name>
    <dbReference type="NCBI Taxonomy" id="1782"/>
    <lineage>
        <taxon>Bacteria</taxon>
        <taxon>Bacillati</taxon>
        <taxon>Actinomycetota</taxon>
        <taxon>Actinomycetes</taxon>
        <taxon>Mycobacteriales</taxon>
        <taxon>Mycobacteriaceae</taxon>
        <taxon>Mycolicibacter</taxon>
    </lineage>
</organism>
<keyword evidence="2" id="KW-1185">Reference proteome</keyword>
<dbReference type="Proteomes" id="UP000193108">
    <property type="component" value="Unassembled WGS sequence"/>
</dbReference>
<comment type="caution">
    <text evidence="1">The sequence shown here is derived from an EMBL/GenBank/DDBJ whole genome shotgun (WGS) entry which is preliminary data.</text>
</comment>
<proteinExistence type="predicted"/>
<dbReference type="STRING" id="1782.AWC18_16625"/>
<dbReference type="AlphaFoldDB" id="A0A1X1Z3V4"/>
<name>A0A1X1Z3V4_MYCNO</name>
<reference evidence="1 2" key="1">
    <citation type="submission" date="2016-01" db="EMBL/GenBank/DDBJ databases">
        <title>The new phylogeny of the genus Mycobacterium.</title>
        <authorList>
            <person name="Tarcisio F."/>
            <person name="Conor M."/>
            <person name="Antonella G."/>
            <person name="Elisabetta G."/>
            <person name="Giulia F.S."/>
            <person name="Sara T."/>
            <person name="Anna F."/>
            <person name="Clotilde B."/>
            <person name="Roberto B."/>
            <person name="Veronica D.S."/>
            <person name="Fabio R."/>
            <person name="Monica P."/>
            <person name="Olivier J."/>
            <person name="Enrico T."/>
            <person name="Nicola S."/>
        </authorList>
    </citation>
    <scope>NUCLEOTIDE SEQUENCE [LARGE SCALE GENOMIC DNA]</scope>
    <source>
        <strain evidence="1 2">DSM 44164</strain>
    </source>
</reference>
<evidence type="ECO:0000313" key="2">
    <source>
        <dbReference type="Proteomes" id="UP000193108"/>
    </source>
</evidence>